<keyword evidence="4" id="KW-0547">Nucleotide-binding</keyword>
<evidence type="ECO:0000256" key="5">
    <source>
        <dbReference type="ARBA" id="ARBA00022777"/>
    </source>
</evidence>
<accession>A0A0C3CTB4</accession>
<dbReference type="PROSITE" id="PS50003">
    <property type="entry name" value="PH_DOMAIN"/>
    <property type="match status" value="1"/>
</dbReference>
<reference evidence="10 11" key="1">
    <citation type="submission" date="2014-04" db="EMBL/GenBank/DDBJ databases">
        <authorList>
            <consortium name="DOE Joint Genome Institute"/>
            <person name="Kuo A."/>
            <person name="Gay G."/>
            <person name="Dore J."/>
            <person name="Kohler A."/>
            <person name="Nagy L.G."/>
            <person name="Floudas D."/>
            <person name="Copeland A."/>
            <person name="Barry K.W."/>
            <person name="Cichocki N."/>
            <person name="Veneault-Fourrey C."/>
            <person name="LaButti K."/>
            <person name="Lindquist E.A."/>
            <person name="Lipzen A."/>
            <person name="Lundell T."/>
            <person name="Morin E."/>
            <person name="Murat C."/>
            <person name="Sun H."/>
            <person name="Tunlid A."/>
            <person name="Henrissat B."/>
            <person name="Grigoriev I.V."/>
            <person name="Hibbett D.S."/>
            <person name="Martin F."/>
            <person name="Nordberg H.P."/>
            <person name="Cantor M.N."/>
            <person name="Hua S.X."/>
        </authorList>
    </citation>
    <scope>NUCLEOTIDE SEQUENCE [LARGE SCALE GENOMIC DNA]</scope>
    <source>
        <strain evidence="11">h7</strain>
    </source>
</reference>
<feature type="domain" description="CRIB" evidence="9">
    <location>
        <begin position="127"/>
        <end position="140"/>
    </location>
</feature>
<dbReference type="InterPro" id="IPR000095">
    <property type="entry name" value="CRIB_dom"/>
</dbReference>
<feature type="compositionally biased region" description="Polar residues" evidence="7">
    <location>
        <begin position="7"/>
        <end position="17"/>
    </location>
</feature>
<dbReference type="EC" id="2.7.11.1" evidence="1"/>
<keyword evidence="3" id="KW-0808">Transferase</keyword>
<dbReference type="InterPro" id="IPR036936">
    <property type="entry name" value="CRIB_dom_sf"/>
</dbReference>
<evidence type="ECO:0000259" key="9">
    <source>
        <dbReference type="PROSITE" id="PS50108"/>
    </source>
</evidence>
<feature type="region of interest" description="Disordered" evidence="7">
    <location>
        <begin position="1"/>
        <end position="24"/>
    </location>
</feature>
<name>A0A0C3CTB4_HEBCY</name>
<reference evidence="11" key="2">
    <citation type="submission" date="2015-01" db="EMBL/GenBank/DDBJ databases">
        <title>Evolutionary Origins and Diversification of the Mycorrhizal Mutualists.</title>
        <authorList>
            <consortium name="DOE Joint Genome Institute"/>
            <consortium name="Mycorrhizal Genomics Consortium"/>
            <person name="Kohler A."/>
            <person name="Kuo A."/>
            <person name="Nagy L.G."/>
            <person name="Floudas D."/>
            <person name="Copeland A."/>
            <person name="Barry K.W."/>
            <person name="Cichocki N."/>
            <person name="Veneault-Fourrey C."/>
            <person name="LaButti K."/>
            <person name="Lindquist E.A."/>
            <person name="Lipzen A."/>
            <person name="Lundell T."/>
            <person name="Morin E."/>
            <person name="Murat C."/>
            <person name="Riley R."/>
            <person name="Ohm R."/>
            <person name="Sun H."/>
            <person name="Tunlid A."/>
            <person name="Henrissat B."/>
            <person name="Grigoriev I.V."/>
            <person name="Hibbett D.S."/>
            <person name="Martin F."/>
        </authorList>
    </citation>
    <scope>NUCLEOTIDE SEQUENCE [LARGE SCALE GENOMIC DNA]</scope>
    <source>
        <strain evidence="11">h7</strain>
    </source>
</reference>
<evidence type="ECO:0000256" key="1">
    <source>
        <dbReference type="ARBA" id="ARBA00012513"/>
    </source>
</evidence>
<keyword evidence="11" id="KW-1185">Reference proteome</keyword>
<evidence type="ECO:0000256" key="2">
    <source>
        <dbReference type="ARBA" id="ARBA00022527"/>
    </source>
</evidence>
<dbReference type="InterPro" id="IPR001849">
    <property type="entry name" value="PH_domain"/>
</dbReference>
<dbReference type="GO" id="GO:0005524">
    <property type="term" value="F:ATP binding"/>
    <property type="evidence" value="ECO:0007669"/>
    <property type="project" value="UniProtKB-KW"/>
</dbReference>
<dbReference type="HOGENOM" id="CLU_047994_0_0_1"/>
<keyword evidence="5" id="KW-0418">Kinase</keyword>
<evidence type="ECO:0000256" key="4">
    <source>
        <dbReference type="ARBA" id="ARBA00022741"/>
    </source>
</evidence>
<feature type="domain" description="CRIB" evidence="9">
    <location>
        <begin position="313"/>
        <end position="326"/>
    </location>
</feature>
<dbReference type="PROSITE" id="PS50108">
    <property type="entry name" value="CRIB"/>
    <property type="match status" value="2"/>
</dbReference>
<feature type="region of interest" description="Disordered" evidence="7">
    <location>
        <begin position="345"/>
        <end position="371"/>
    </location>
</feature>
<protein>
    <recommendedName>
        <fullName evidence="1">non-specific serine/threonine protein kinase</fullName>
        <ecNumber evidence="1">2.7.11.1</ecNumber>
    </recommendedName>
</protein>
<dbReference type="STRING" id="686832.A0A0C3CTB4"/>
<feature type="compositionally biased region" description="Basic residues" evidence="7">
    <location>
        <begin position="353"/>
        <end position="362"/>
    </location>
</feature>
<dbReference type="EMBL" id="KN831770">
    <property type="protein sequence ID" value="KIM47339.1"/>
    <property type="molecule type" value="Genomic_DNA"/>
</dbReference>
<dbReference type="GO" id="GO:0004674">
    <property type="term" value="F:protein serine/threonine kinase activity"/>
    <property type="evidence" value="ECO:0007669"/>
    <property type="project" value="UniProtKB-KW"/>
</dbReference>
<evidence type="ECO:0000256" key="7">
    <source>
        <dbReference type="SAM" id="MobiDB-lite"/>
    </source>
</evidence>
<dbReference type="SMART" id="SM00285">
    <property type="entry name" value="PBD"/>
    <property type="match status" value="2"/>
</dbReference>
<dbReference type="SMART" id="SM00233">
    <property type="entry name" value="PH"/>
    <property type="match status" value="2"/>
</dbReference>
<gene>
    <name evidence="10" type="ORF">M413DRAFT_63636</name>
</gene>
<evidence type="ECO:0000313" key="11">
    <source>
        <dbReference type="Proteomes" id="UP000053424"/>
    </source>
</evidence>
<dbReference type="CDD" id="cd01093">
    <property type="entry name" value="CRIB_PAK_like"/>
    <property type="match status" value="1"/>
</dbReference>
<keyword evidence="6" id="KW-0067">ATP-binding</keyword>
<dbReference type="SUPFAM" id="SSF50729">
    <property type="entry name" value="PH domain-like"/>
    <property type="match status" value="2"/>
</dbReference>
<dbReference type="Proteomes" id="UP000053424">
    <property type="component" value="Unassembled WGS sequence"/>
</dbReference>
<dbReference type="OrthoDB" id="248923at2759"/>
<dbReference type="AlphaFoldDB" id="A0A0C3CTB4"/>
<evidence type="ECO:0000256" key="6">
    <source>
        <dbReference type="ARBA" id="ARBA00022840"/>
    </source>
</evidence>
<evidence type="ECO:0000256" key="3">
    <source>
        <dbReference type="ARBA" id="ARBA00022679"/>
    </source>
</evidence>
<organism evidence="10 11">
    <name type="scientific">Hebeloma cylindrosporum</name>
    <dbReference type="NCBI Taxonomy" id="76867"/>
    <lineage>
        <taxon>Eukaryota</taxon>
        <taxon>Fungi</taxon>
        <taxon>Dikarya</taxon>
        <taxon>Basidiomycota</taxon>
        <taxon>Agaricomycotina</taxon>
        <taxon>Agaricomycetes</taxon>
        <taxon>Agaricomycetidae</taxon>
        <taxon>Agaricales</taxon>
        <taxon>Agaricineae</taxon>
        <taxon>Hymenogastraceae</taxon>
        <taxon>Hebeloma</taxon>
    </lineage>
</organism>
<feature type="domain" description="PH" evidence="8">
    <location>
        <begin position="23"/>
        <end position="123"/>
    </location>
</feature>
<evidence type="ECO:0000313" key="10">
    <source>
        <dbReference type="EMBL" id="KIM47339.1"/>
    </source>
</evidence>
<dbReference type="InterPro" id="IPR033923">
    <property type="entry name" value="PAK_BD"/>
</dbReference>
<proteinExistence type="predicted"/>
<dbReference type="Pfam" id="PF00786">
    <property type="entry name" value="PBD"/>
    <property type="match status" value="2"/>
</dbReference>
<dbReference type="Gene3D" id="3.90.810.10">
    <property type="entry name" value="CRIB domain"/>
    <property type="match status" value="1"/>
</dbReference>
<sequence>MDYKHQSLPSYPQSKINRTAGRKLVRSGPVSVRERSTFSGTSWKPRKLELDGETLTIISNTFVPQATSNKRTRLLLQDITELERTDLADHSLGLMAKQKTFNFSFATDSELYDWQDDIYKRCPLGNYSAPFDFVHKSHIGSDSVAGTFDKNVLPIYAEIIGGQPTIAKSRPPSGIIVAPRSRPSSGTPLGAIAKATSSSGSGGIVLEGRFMIKESGVFTGWLWKDRWLSLTAQGLVIHRQAFKSSPASKKIPLPALTRVDPDVKRHNCLIVEFTTGPSPSSPTDNLSIVFPGNSELYTWRDELYLRSALSSPIGLPTNFVHLVHVGFDPVTGAFTGLPTDWQGMVNPAASDKKSRRQSRRKSAPLVPPASA</sequence>
<keyword evidence="2" id="KW-0723">Serine/threonine-protein kinase</keyword>
<evidence type="ECO:0000259" key="8">
    <source>
        <dbReference type="PROSITE" id="PS50003"/>
    </source>
</evidence>